<dbReference type="InterPro" id="IPR051411">
    <property type="entry name" value="Polyketide_trans_af380"/>
</dbReference>
<reference evidence="3" key="1">
    <citation type="submission" date="2017-05" db="EMBL/GenBank/DDBJ databases">
        <title>Streptomyces olivochromogenes NBRC 3561 whole genome shotgun sequence.</title>
        <authorList>
            <person name="Dohra H."/>
            <person name="Kodani S."/>
        </authorList>
    </citation>
    <scope>NUCLEOTIDE SEQUENCE [LARGE SCALE GENOMIC DNA]</scope>
    <source>
        <strain evidence="3">NBRC 3561</strain>
    </source>
</reference>
<dbReference type="InterPro" id="IPR029058">
    <property type="entry name" value="AB_hydrolase_fold"/>
</dbReference>
<organism evidence="2 3">
    <name type="scientific">Streptomyces olivochromogenes</name>
    <dbReference type="NCBI Taxonomy" id="1963"/>
    <lineage>
        <taxon>Bacteria</taxon>
        <taxon>Bacillati</taxon>
        <taxon>Actinomycetota</taxon>
        <taxon>Actinomycetes</taxon>
        <taxon>Kitasatosporales</taxon>
        <taxon>Streptomycetaceae</taxon>
        <taxon>Streptomyces</taxon>
    </lineage>
</organism>
<name>A0A250VJJ4_STROL</name>
<dbReference type="Pfam" id="PF02129">
    <property type="entry name" value="Peptidase_S15"/>
    <property type="match status" value="1"/>
</dbReference>
<proteinExistence type="predicted"/>
<accession>A0A250VJJ4</accession>
<protein>
    <recommendedName>
        <fullName evidence="1">Xaa-Pro dipeptidyl-peptidase-like domain-containing protein</fullName>
    </recommendedName>
</protein>
<evidence type="ECO:0000313" key="3">
    <source>
        <dbReference type="Proteomes" id="UP000217446"/>
    </source>
</evidence>
<dbReference type="PANTHER" id="PTHR47751">
    <property type="entry name" value="SUPERFAMILY HYDROLASE, PUTATIVE (AFU_ORTHOLOGUE AFUA_2G16580)-RELATED"/>
    <property type="match status" value="1"/>
</dbReference>
<sequence length="305" mass="32902">MKTSVTFPSSGLALAGILFTPDDHIYGRLPAVVISHPGGGVKEQSPSVYAERLAGAGFAALVFDAAHQGESEGEPRGLENPFQRAEDIKSAVTCLTTLDDIDPDRIGALGICASGGYVPYAAQTDHRIKSVATVSAVDLGSVFREGPGRTQDPAILQALLDQAGALRTAEARGAAPYLEAWIPDNAEELLETAGRQFRETFEFYRTPRGHHPRANQGWVLRSIDLIAQYDSYAMIRLISPRPLLMIAGSQAESGYFSREAVEKAAEPKELFVIDGATHIDLYDKDEYVTPAVAKLTEFFGKHLAG</sequence>
<dbReference type="InterPro" id="IPR000383">
    <property type="entry name" value="Xaa-Pro-like_dom"/>
</dbReference>
<dbReference type="AlphaFoldDB" id="A0A250VJJ4"/>
<gene>
    <name evidence="2" type="ORF">SO3561_05906</name>
</gene>
<dbReference type="PANTHER" id="PTHR47751:SF1">
    <property type="entry name" value="SUPERFAMILY HYDROLASE, PUTATIVE (AFU_ORTHOLOGUE AFUA_2G16580)-RELATED"/>
    <property type="match status" value="1"/>
</dbReference>
<feature type="domain" description="Xaa-Pro dipeptidyl-peptidase-like" evidence="1">
    <location>
        <begin position="18"/>
        <end position="224"/>
    </location>
</feature>
<dbReference type="Gene3D" id="3.40.50.1820">
    <property type="entry name" value="alpha/beta hydrolase"/>
    <property type="match status" value="1"/>
</dbReference>
<dbReference type="EMBL" id="BDQI01000014">
    <property type="protein sequence ID" value="GAX54355.1"/>
    <property type="molecule type" value="Genomic_DNA"/>
</dbReference>
<evidence type="ECO:0000313" key="2">
    <source>
        <dbReference type="EMBL" id="GAX54355.1"/>
    </source>
</evidence>
<dbReference type="SUPFAM" id="SSF53474">
    <property type="entry name" value="alpha/beta-Hydrolases"/>
    <property type="match status" value="1"/>
</dbReference>
<evidence type="ECO:0000259" key="1">
    <source>
        <dbReference type="Pfam" id="PF02129"/>
    </source>
</evidence>
<dbReference type="STRING" id="1963.AQJ27_34400"/>
<dbReference type="RefSeq" id="WP_067377274.1">
    <property type="nucleotide sequence ID" value="NZ_BDQI01000014.1"/>
</dbReference>
<dbReference type="Proteomes" id="UP000217446">
    <property type="component" value="Unassembled WGS sequence"/>
</dbReference>
<dbReference type="Gene3D" id="1.10.10.800">
    <property type="match status" value="1"/>
</dbReference>
<comment type="caution">
    <text evidence="2">The sequence shown here is derived from an EMBL/GenBank/DDBJ whole genome shotgun (WGS) entry which is preliminary data.</text>
</comment>
<keyword evidence="3" id="KW-1185">Reference proteome</keyword>
<dbReference type="GO" id="GO:0016787">
    <property type="term" value="F:hydrolase activity"/>
    <property type="evidence" value="ECO:0007669"/>
    <property type="project" value="InterPro"/>
</dbReference>